<keyword evidence="1" id="KW-0472">Membrane</keyword>
<sequence length="509" mass="52487">MTNTDPPRSEGASLVPGTVVARRYRLVTMRGSAPRLQFWEAIDVPSGHHVALTLVDTAGVMPVEQVNEVLSRTSRLRGMHVVGIARVLDVVHTGAFGVVACEWVHGGSLREVVGTSPSPLAAAAAMESLIVAADSGHRAGLVLGIDHPDRIRISTDGHAVLAFPATMPDATRDEDLRGIGGVLYALLVDRWPPQDPMPDGWTAADLTPAGWPTEPAEIDHGIPFLISSAAAGLLRPGSGIGSGGDVLGMLRQGRAAAEPQYPGDGPVGPPTMEPRPGGYAGFRNVDTAEREVQARRKLMTAVLVGAAVMFVIAVASLGVSINRMLGGPDDIAINADRLGLVPTTLADAPPVAREAAAAGAPITPAAAAVFSPDGSPDNPGAAGQAVDGDPATAWATDRYFDADPFPAFKQGVGLLLEMPRPANLAALTIDVKGSGTVVEIRSADGQPGSVADTKKLVDATTLQPGSNRIPVSTDAQVSTVLVWITKLGSTDGDNVAEISEIKAFTTAPA</sequence>
<dbReference type="Gene3D" id="3.30.200.20">
    <property type="entry name" value="Phosphorylase Kinase, domain 1"/>
    <property type="match status" value="1"/>
</dbReference>
<keyword evidence="3" id="KW-1185">Reference proteome</keyword>
<accession>A0A7I7S3W9</accession>
<protein>
    <recommendedName>
        <fullName evidence="4">Peptidoglycan biosynthesis protein MviN</fullName>
    </recommendedName>
</protein>
<name>A0A7I7S3W9_9MYCO</name>
<evidence type="ECO:0008006" key="4">
    <source>
        <dbReference type="Google" id="ProtNLM"/>
    </source>
</evidence>
<evidence type="ECO:0000313" key="2">
    <source>
        <dbReference type="EMBL" id="BBY50675.1"/>
    </source>
</evidence>
<evidence type="ECO:0000256" key="1">
    <source>
        <dbReference type="SAM" id="Phobius"/>
    </source>
</evidence>
<dbReference type="Proteomes" id="UP000467428">
    <property type="component" value="Chromosome"/>
</dbReference>
<dbReference type="Gene3D" id="1.10.510.10">
    <property type="entry name" value="Transferase(Phosphotransferase) domain 1"/>
    <property type="match status" value="1"/>
</dbReference>
<dbReference type="CDD" id="cd13973">
    <property type="entry name" value="PK_MviN-like"/>
    <property type="match status" value="1"/>
</dbReference>
<proteinExistence type="predicted"/>
<dbReference type="AlphaFoldDB" id="A0A7I7S3W9"/>
<gene>
    <name evidence="2" type="ORF">MARA_41430</name>
</gene>
<dbReference type="EMBL" id="AP022593">
    <property type="protein sequence ID" value="BBY50675.1"/>
    <property type="molecule type" value="Genomic_DNA"/>
</dbReference>
<keyword evidence="1" id="KW-1133">Transmembrane helix</keyword>
<organism evidence="2 3">
    <name type="scientific">Mycolicibacterium arabiense</name>
    <dbReference type="NCBI Taxonomy" id="1286181"/>
    <lineage>
        <taxon>Bacteria</taxon>
        <taxon>Bacillati</taxon>
        <taxon>Actinomycetota</taxon>
        <taxon>Actinomycetes</taxon>
        <taxon>Mycobacteriales</taxon>
        <taxon>Mycobacteriaceae</taxon>
        <taxon>Mycolicibacterium</taxon>
    </lineage>
</organism>
<evidence type="ECO:0000313" key="3">
    <source>
        <dbReference type="Proteomes" id="UP000467428"/>
    </source>
</evidence>
<dbReference type="SUPFAM" id="SSF56112">
    <property type="entry name" value="Protein kinase-like (PK-like)"/>
    <property type="match status" value="1"/>
</dbReference>
<dbReference type="RefSeq" id="WP_163920290.1">
    <property type="nucleotide sequence ID" value="NZ_AP022593.1"/>
</dbReference>
<dbReference type="InterPro" id="IPR011009">
    <property type="entry name" value="Kinase-like_dom_sf"/>
</dbReference>
<keyword evidence="1" id="KW-0812">Transmembrane</keyword>
<dbReference type="KEGG" id="marz:MARA_41430"/>
<reference evidence="2 3" key="1">
    <citation type="journal article" date="2019" name="Emerg. Microbes Infect.">
        <title>Comprehensive subspecies identification of 175 nontuberculous mycobacteria species based on 7547 genomic profiles.</title>
        <authorList>
            <person name="Matsumoto Y."/>
            <person name="Kinjo T."/>
            <person name="Motooka D."/>
            <person name="Nabeya D."/>
            <person name="Jung N."/>
            <person name="Uechi K."/>
            <person name="Horii T."/>
            <person name="Iida T."/>
            <person name="Fujita J."/>
            <person name="Nakamura S."/>
        </authorList>
    </citation>
    <scope>NUCLEOTIDE SEQUENCE [LARGE SCALE GENOMIC DNA]</scope>
    <source>
        <strain evidence="2 3">JCM 18538</strain>
    </source>
</reference>
<geneLocation type="plasmid" evidence="3">
    <name>pjcm18538 dna</name>
</geneLocation>
<feature type="transmembrane region" description="Helical" evidence="1">
    <location>
        <begin position="298"/>
        <end position="319"/>
    </location>
</feature>